<dbReference type="AlphaFoldDB" id="W1NFI2"/>
<dbReference type="InterPro" id="IPR008978">
    <property type="entry name" value="HSP20-like_chaperone"/>
</dbReference>
<protein>
    <recommendedName>
        <fullName evidence="4">SHSP domain-containing protein</fullName>
    </recommendedName>
</protein>
<feature type="domain" description="SHSP" evidence="4">
    <location>
        <begin position="44"/>
        <end position="158"/>
    </location>
</feature>
<dbReference type="Pfam" id="PF00011">
    <property type="entry name" value="HSP20"/>
    <property type="match status" value="1"/>
</dbReference>
<dbReference type="SUPFAM" id="SSF49764">
    <property type="entry name" value="HSP20-like chaperones"/>
    <property type="match status" value="1"/>
</dbReference>
<reference evidence="6" key="1">
    <citation type="journal article" date="2013" name="Science">
        <title>The Amborella genome and the evolution of flowering plants.</title>
        <authorList>
            <consortium name="Amborella Genome Project"/>
        </authorList>
    </citation>
    <scope>NUCLEOTIDE SEQUENCE [LARGE SCALE GENOMIC DNA]</scope>
</reference>
<dbReference type="PANTHER" id="PTHR11527">
    <property type="entry name" value="HEAT-SHOCK PROTEIN 20 FAMILY MEMBER"/>
    <property type="match status" value="1"/>
</dbReference>
<sequence>MALVPSFWGPQRSSIYDPFALDIWDPFEAFTGSAVAFPRGTTDDVAPFVNARFDWKETDDAHMFKADLPGVRKDEVKVELEDGRVLKISGERRKEVEEKGDTWHRIERSQGRFLRRFRLPENAKVDAVKATMETGVLTVVVPKGEATPKSDVKAIKIN</sequence>
<evidence type="ECO:0000313" key="5">
    <source>
        <dbReference type="EMBL" id="ERM93964.1"/>
    </source>
</evidence>
<evidence type="ECO:0000313" key="6">
    <source>
        <dbReference type="Proteomes" id="UP000017836"/>
    </source>
</evidence>
<dbReference type="GO" id="GO:0009408">
    <property type="term" value="P:response to heat"/>
    <property type="evidence" value="ECO:0000318"/>
    <property type="project" value="GO_Central"/>
</dbReference>
<dbReference type="OMA" id="KYCIREF"/>
<dbReference type="InterPro" id="IPR002068">
    <property type="entry name" value="A-crystallin/Hsp20_dom"/>
</dbReference>
<evidence type="ECO:0000256" key="1">
    <source>
        <dbReference type="ARBA" id="ARBA00023016"/>
    </source>
</evidence>
<dbReference type="Gene3D" id="2.60.40.790">
    <property type="match status" value="1"/>
</dbReference>
<dbReference type="GO" id="GO:0006457">
    <property type="term" value="P:protein folding"/>
    <property type="evidence" value="ECO:0000318"/>
    <property type="project" value="GO_Central"/>
</dbReference>
<accession>W1NFI2</accession>
<dbReference type="GO" id="GO:0051259">
    <property type="term" value="P:protein complex oligomerization"/>
    <property type="evidence" value="ECO:0000318"/>
    <property type="project" value="GO_Central"/>
</dbReference>
<evidence type="ECO:0000256" key="2">
    <source>
        <dbReference type="PROSITE-ProRule" id="PRU00285"/>
    </source>
</evidence>
<gene>
    <name evidence="5" type="ORF">AMTR_s00136p00020380</name>
</gene>
<dbReference type="KEGG" id="atr:18421862"/>
<dbReference type="PROSITE" id="PS01031">
    <property type="entry name" value="SHSP"/>
    <property type="match status" value="1"/>
</dbReference>
<dbReference type="Proteomes" id="UP000017836">
    <property type="component" value="Unassembled WGS sequence"/>
</dbReference>
<comment type="similarity">
    <text evidence="2 3">Belongs to the small heat shock protein (HSP20) family.</text>
</comment>
<evidence type="ECO:0000256" key="3">
    <source>
        <dbReference type="RuleBase" id="RU003616"/>
    </source>
</evidence>
<dbReference type="HOGENOM" id="CLU_046737_5_0_1"/>
<dbReference type="Gramene" id="ERM93964">
    <property type="protein sequence ID" value="ERM93964"/>
    <property type="gene ID" value="AMTR_s00136p00020380"/>
</dbReference>
<name>W1NFI2_AMBTC</name>
<dbReference type="FunFam" id="2.60.40.790:FF:000009">
    <property type="entry name" value="17.6 kDa class I heat shock protein-like"/>
    <property type="match status" value="1"/>
</dbReference>
<evidence type="ECO:0000259" key="4">
    <source>
        <dbReference type="PROSITE" id="PS01031"/>
    </source>
</evidence>
<keyword evidence="1" id="KW-0346">Stress response</keyword>
<dbReference type="eggNOG" id="KOG0710">
    <property type="taxonomic scope" value="Eukaryota"/>
</dbReference>
<dbReference type="GO" id="GO:0042542">
    <property type="term" value="P:response to hydrogen peroxide"/>
    <property type="evidence" value="ECO:0000318"/>
    <property type="project" value="GO_Central"/>
</dbReference>
<dbReference type="GO" id="GO:0009651">
    <property type="term" value="P:response to salt stress"/>
    <property type="evidence" value="ECO:0000318"/>
    <property type="project" value="GO_Central"/>
</dbReference>
<proteinExistence type="inferred from homology"/>
<dbReference type="GO" id="GO:0051082">
    <property type="term" value="F:unfolded protein binding"/>
    <property type="evidence" value="ECO:0000318"/>
    <property type="project" value="GO_Central"/>
</dbReference>
<dbReference type="EMBL" id="KI397522">
    <property type="protein sequence ID" value="ERM93964.1"/>
    <property type="molecule type" value="Genomic_DNA"/>
</dbReference>
<dbReference type="OrthoDB" id="5511210at2759"/>
<organism evidence="5 6">
    <name type="scientific">Amborella trichopoda</name>
    <dbReference type="NCBI Taxonomy" id="13333"/>
    <lineage>
        <taxon>Eukaryota</taxon>
        <taxon>Viridiplantae</taxon>
        <taxon>Streptophyta</taxon>
        <taxon>Embryophyta</taxon>
        <taxon>Tracheophyta</taxon>
        <taxon>Spermatophyta</taxon>
        <taxon>Magnoliopsida</taxon>
        <taxon>Amborellales</taxon>
        <taxon>Amborellaceae</taxon>
        <taxon>Amborella</taxon>
    </lineage>
</organism>
<dbReference type="CDD" id="cd06472">
    <property type="entry name" value="ACD_ScHsp26_like"/>
    <property type="match status" value="1"/>
</dbReference>
<dbReference type="InterPro" id="IPR031107">
    <property type="entry name" value="Small_HSP"/>
</dbReference>
<keyword evidence="6" id="KW-1185">Reference proteome</keyword>